<feature type="domain" description="ABC transmembrane type-1" evidence="8">
    <location>
        <begin position="85"/>
        <end position="274"/>
    </location>
</feature>
<dbReference type="InterPro" id="IPR000515">
    <property type="entry name" value="MetI-like"/>
</dbReference>
<evidence type="ECO:0000256" key="5">
    <source>
        <dbReference type="ARBA" id="ARBA00022989"/>
    </source>
</evidence>
<keyword evidence="10" id="KW-1185">Reference proteome</keyword>
<evidence type="ECO:0000256" key="6">
    <source>
        <dbReference type="ARBA" id="ARBA00023136"/>
    </source>
</evidence>
<feature type="transmembrane region" description="Helical" evidence="7">
    <location>
        <begin position="24"/>
        <end position="46"/>
    </location>
</feature>
<keyword evidence="2 7" id="KW-0813">Transport</keyword>
<evidence type="ECO:0000256" key="2">
    <source>
        <dbReference type="ARBA" id="ARBA00022448"/>
    </source>
</evidence>
<dbReference type="SUPFAM" id="SSF161098">
    <property type="entry name" value="MetI-like"/>
    <property type="match status" value="1"/>
</dbReference>
<dbReference type="PROSITE" id="PS50928">
    <property type="entry name" value="ABC_TM1"/>
    <property type="match status" value="1"/>
</dbReference>
<comment type="subcellular location">
    <subcellularLocation>
        <location evidence="1 7">Cell membrane</location>
        <topology evidence="1 7">Multi-pass membrane protein</topology>
    </subcellularLocation>
</comment>
<name>A0ABP9XCE1_9DEIO</name>
<reference evidence="9 10" key="1">
    <citation type="submission" date="2024-02" db="EMBL/GenBank/DDBJ databases">
        <title>Deinococcus aluminii NBRC 112889.</title>
        <authorList>
            <person name="Ichikawa N."/>
            <person name="Katano-Makiyama Y."/>
            <person name="Hidaka K."/>
        </authorList>
    </citation>
    <scope>NUCLEOTIDE SEQUENCE [LARGE SCALE GENOMIC DNA]</scope>
    <source>
        <strain evidence="9 10">NBRC 112889</strain>
    </source>
</reference>
<protein>
    <submittedName>
        <fullName evidence="9">D,D-dipeptide transport system permease protein DdpC</fullName>
    </submittedName>
</protein>
<feature type="transmembrane region" description="Helical" evidence="7">
    <location>
        <begin position="198"/>
        <end position="220"/>
    </location>
</feature>
<organism evidence="9 10">
    <name type="scientific">Deinococcus aluminii</name>
    <dbReference type="NCBI Taxonomy" id="1656885"/>
    <lineage>
        <taxon>Bacteria</taxon>
        <taxon>Thermotogati</taxon>
        <taxon>Deinococcota</taxon>
        <taxon>Deinococci</taxon>
        <taxon>Deinococcales</taxon>
        <taxon>Deinococcaceae</taxon>
        <taxon>Deinococcus</taxon>
    </lineage>
</organism>
<evidence type="ECO:0000256" key="1">
    <source>
        <dbReference type="ARBA" id="ARBA00004651"/>
    </source>
</evidence>
<feature type="transmembrane region" description="Helical" evidence="7">
    <location>
        <begin position="147"/>
        <end position="167"/>
    </location>
</feature>
<keyword evidence="6 7" id="KW-0472">Membrane</keyword>
<comment type="similarity">
    <text evidence="7">Belongs to the binding-protein-dependent transport system permease family.</text>
</comment>
<sequence>MAESAAGRGTSSPRRALLYRWPPALRLGGALVGLVVLMALLSLVWLPADPNAQDLLGRLQPPSAAHLLGTDQYGRDLLARILVGARASLLVGAVAVGIGLGAGLALGLLAGFFGGRTDRIIMLLLEALYSLPALLLAMLLVTAWGPGLVSAMTAVGIAAIPAFTRVARASVLQVRAMPYVEAATALGARQRRVMLRHILPNILGPLIVQASLTMGAAVLIEASLSYLGLGIQPPTASWGRMLRESQSFMVLSPYATVFPGLAVAAVVLGFNLLGDGLRDLLGKRS</sequence>
<keyword evidence="3" id="KW-1003">Cell membrane</keyword>
<dbReference type="Gene3D" id="1.10.3720.10">
    <property type="entry name" value="MetI-like"/>
    <property type="match status" value="1"/>
</dbReference>
<gene>
    <name evidence="9" type="primary">ddpC</name>
    <name evidence="9" type="ORF">Dalu01_01438</name>
</gene>
<dbReference type="RefSeq" id="WP_345452695.1">
    <property type="nucleotide sequence ID" value="NZ_BAABRV010000003.1"/>
</dbReference>
<feature type="transmembrane region" description="Helical" evidence="7">
    <location>
        <begin position="120"/>
        <end position="141"/>
    </location>
</feature>
<evidence type="ECO:0000256" key="4">
    <source>
        <dbReference type="ARBA" id="ARBA00022692"/>
    </source>
</evidence>
<feature type="transmembrane region" description="Helical" evidence="7">
    <location>
        <begin position="87"/>
        <end position="113"/>
    </location>
</feature>
<evidence type="ECO:0000259" key="8">
    <source>
        <dbReference type="PROSITE" id="PS50928"/>
    </source>
</evidence>
<comment type="caution">
    <text evidence="9">The sequence shown here is derived from an EMBL/GenBank/DDBJ whole genome shotgun (WGS) entry which is preliminary data.</text>
</comment>
<dbReference type="InterPro" id="IPR035906">
    <property type="entry name" value="MetI-like_sf"/>
</dbReference>
<dbReference type="CDD" id="cd06261">
    <property type="entry name" value="TM_PBP2"/>
    <property type="match status" value="1"/>
</dbReference>
<accession>A0ABP9XCE1</accession>
<dbReference type="PANTHER" id="PTHR43386:SF25">
    <property type="entry name" value="PEPTIDE ABC TRANSPORTER PERMEASE PROTEIN"/>
    <property type="match status" value="1"/>
</dbReference>
<keyword evidence="4 7" id="KW-0812">Transmembrane</keyword>
<evidence type="ECO:0000256" key="3">
    <source>
        <dbReference type="ARBA" id="ARBA00022475"/>
    </source>
</evidence>
<dbReference type="Pfam" id="PF00528">
    <property type="entry name" value="BPD_transp_1"/>
    <property type="match status" value="1"/>
</dbReference>
<dbReference type="PANTHER" id="PTHR43386">
    <property type="entry name" value="OLIGOPEPTIDE TRANSPORT SYSTEM PERMEASE PROTEIN APPC"/>
    <property type="match status" value="1"/>
</dbReference>
<evidence type="ECO:0000313" key="10">
    <source>
        <dbReference type="Proteomes" id="UP001404956"/>
    </source>
</evidence>
<dbReference type="EMBL" id="BAABRV010000003">
    <property type="protein sequence ID" value="GAA5533041.1"/>
    <property type="molecule type" value="Genomic_DNA"/>
</dbReference>
<proteinExistence type="inferred from homology"/>
<dbReference type="Proteomes" id="UP001404956">
    <property type="component" value="Unassembled WGS sequence"/>
</dbReference>
<dbReference type="InterPro" id="IPR050366">
    <property type="entry name" value="BP-dependent_transpt_permease"/>
</dbReference>
<keyword evidence="5 7" id="KW-1133">Transmembrane helix</keyword>
<evidence type="ECO:0000313" key="9">
    <source>
        <dbReference type="EMBL" id="GAA5533041.1"/>
    </source>
</evidence>
<feature type="transmembrane region" description="Helical" evidence="7">
    <location>
        <begin position="251"/>
        <end position="274"/>
    </location>
</feature>
<evidence type="ECO:0000256" key="7">
    <source>
        <dbReference type="RuleBase" id="RU363032"/>
    </source>
</evidence>